<organism evidence="1 2">
    <name type="scientific">Naganishia vaughanmartiniae</name>
    <dbReference type="NCBI Taxonomy" id="1424756"/>
    <lineage>
        <taxon>Eukaryota</taxon>
        <taxon>Fungi</taxon>
        <taxon>Dikarya</taxon>
        <taxon>Basidiomycota</taxon>
        <taxon>Agaricomycotina</taxon>
        <taxon>Tremellomycetes</taxon>
        <taxon>Filobasidiales</taxon>
        <taxon>Filobasidiaceae</taxon>
        <taxon>Naganishia</taxon>
    </lineage>
</organism>
<sequence length="1516" mass="169040">MTIFKRKSDHHQAHRDENAAQQKLQQQRQNARESRKMSNSGSLNDLASYGNPQSANSTFPAQPLRNIPGGPNGVPPPAQRTTMVETGDVQRNQLMSRPRSASTGPVKAGTAAPTYPWSTRPLSLVLPSNSSQPMVPVSPFPRYGPSVPAQPTASGNLIIFGGLVGDSTRNDLHALDCHDFSVRPIQAHGSIPPARVGHRSALVHSVLIVWGGDTKKHPSDIQDEAIYLFNLQSEEWTRVLTDNPRPRGRYGHAVSMHESHFYVFGGQVDGSFMSDMWMFDLNSLVTTPQWHQIAPVNQPPPARTGHVMVIFEAKLYVFGGTDGAFHYNDTWCYDIATKAWSELQCIGYVPLAREGCAATLVDDVIYVFGGRDVNGKDLGDLAAFKITNRRWYMFQNMGPSPSGRSGHAMAAFGRNIVVMGGDANDAFANKPSDPSLLHVLDTGKIKYPTEGPRPTPNPAQQVTKKGSMPVMRINNNDANLPGPPQLHHQPLERSSAPPGQVTAQAQAQTPNFGRGEASNYQMNRADQSVGDIPSLAPPIDLQANLPPSYERSLESTPQMTDQSSAAESAEVPSPPDQRVADNTRSHEAPSRPPRQGDDVVHVAKDQRVDGQTLSPQGVGHTILSKERESMLASRIRTSLEPTLRTESPTTSLTEVLAQRANARVLAKSPPPADAFYYGSRSPTIDNYAADEEQSVQAHRSLKAELDHAKRRCSTLSTVVTLALAQGVRLPPAELANISPLQDLQGEGVGAVKTLATALLRLQESHVSLKNHISDEKTKLNEAFQESENVRLAALHEAAYLRARLTAIDNGDLGHLDQLNAERLQELETQVSEQHLSKTALESKMTTAQDSLERLQLATKRLEEEERKANARATAAEQQCLALRRELSELHTSTAESSQTLREYEDRHISLSSALQQREAEQTRFDKQLTDSRAERNQHLSLIEEAKQAMSAASERADHWERNHAAANQQVQELQAEVNRLRRVAEDEVRERETSTSRLMELEKSWKLTKQENESLKNLSNEKIQGLLQAHRSVSLEDESRGHAEKVQAVSQECASLRKMLNEAGAQVSNAQTDLMQHRQAVFRLEEQREELRAELDTMKHSTRAIQTEHDRLQHLLSSREVDSQKNKSKVSDLQLRCAMLRNLLRDHGIAVNEEDGSRTPDNIASTSTQLRAQLEEQVEQFKESQNEVHSLRRQLQEFSSREETFNRRLSISKSPTLASSSFQSSLSSITPEAKVREMEQKLGENQADYNRMKQLEKDYREAVAYVKKYTKVFEQLKRDNAKHKERSDSLAGQLAALEGASGNEAGSRTRVATSGRNTPTADPEISRKYQKLAQQYSELTRKHEVMQEELAALREVCAGREREVEVTRRRATEAEEEIALLRDDLDRLESHMIRDGRNVDEVQSENNHLREENNSLKSENDSLHHKIGLLLDVDDPSHQDHNPLADKQSPLRNGFERRSLSISGSEEHNRALESLSAEMQEWQRRYAPVTPTIETSPPLQASKINGQHAKNSNTKQ</sequence>
<dbReference type="Proteomes" id="UP001243375">
    <property type="component" value="Unassembled WGS sequence"/>
</dbReference>
<proteinExistence type="predicted"/>
<protein>
    <submittedName>
        <fullName evidence="1">Uncharacterized protein</fullName>
    </submittedName>
</protein>
<reference evidence="1" key="1">
    <citation type="submission" date="2023-04" db="EMBL/GenBank/DDBJ databases">
        <title>Draft Genome sequencing of Naganishia species isolated from polar environments using Oxford Nanopore Technology.</title>
        <authorList>
            <person name="Leo P."/>
            <person name="Venkateswaran K."/>
        </authorList>
    </citation>
    <scope>NUCLEOTIDE SEQUENCE</scope>
    <source>
        <strain evidence="1">MNA-CCFEE 5425</strain>
    </source>
</reference>
<accession>A0ACC2XKY7</accession>
<evidence type="ECO:0000313" key="2">
    <source>
        <dbReference type="Proteomes" id="UP001243375"/>
    </source>
</evidence>
<comment type="caution">
    <text evidence="1">The sequence shown here is derived from an EMBL/GenBank/DDBJ whole genome shotgun (WGS) entry which is preliminary data.</text>
</comment>
<keyword evidence="2" id="KW-1185">Reference proteome</keyword>
<evidence type="ECO:0000313" key="1">
    <source>
        <dbReference type="EMBL" id="KAJ9124050.1"/>
    </source>
</evidence>
<dbReference type="EMBL" id="JASBWU010000002">
    <property type="protein sequence ID" value="KAJ9124050.1"/>
    <property type="molecule type" value="Genomic_DNA"/>
</dbReference>
<gene>
    <name evidence="1" type="ORF">QFC22_000843</name>
</gene>
<name>A0ACC2XKY7_9TREE</name>